<protein>
    <recommendedName>
        <fullName evidence="3">Polyhydroxyalkanoic acid system protein</fullName>
    </recommendedName>
</protein>
<sequence>MIPQTISVDIPHQLGREGARARIDSKIGRLADKIPGGATVEHRWEGDSLHFTVAAMGQQVVSRLDVQDAQVHAEIALPGMLALFAGKVREMLAKEGPRLLA</sequence>
<dbReference type="InterPro" id="IPR013433">
    <property type="entry name" value="PHA_gran_rgn"/>
</dbReference>
<gene>
    <name evidence="1" type="ORF">GGR89_003376</name>
</gene>
<accession>A0A7X5Y405</accession>
<evidence type="ECO:0008006" key="3">
    <source>
        <dbReference type="Google" id="ProtNLM"/>
    </source>
</evidence>
<evidence type="ECO:0000313" key="2">
    <source>
        <dbReference type="Proteomes" id="UP000531251"/>
    </source>
</evidence>
<dbReference type="AlphaFoldDB" id="A0A7X5Y405"/>
<reference evidence="1 2" key="1">
    <citation type="submission" date="2020-03" db="EMBL/GenBank/DDBJ databases">
        <title>Genomic Encyclopedia of Type Strains, Phase IV (KMG-IV): sequencing the most valuable type-strain genomes for metagenomic binning, comparative biology and taxonomic classification.</title>
        <authorList>
            <person name="Goeker M."/>
        </authorList>
    </citation>
    <scope>NUCLEOTIDE SEQUENCE [LARGE SCALE GENOMIC DNA]</scope>
    <source>
        <strain evidence="1 2">DSM 7225</strain>
    </source>
</reference>
<dbReference type="EMBL" id="JAATJB010000012">
    <property type="protein sequence ID" value="NJB99036.1"/>
    <property type="molecule type" value="Genomic_DNA"/>
</dbReference>
<dbReference type="Pfam" id="PF09650">
    <property type="entry name" value="PHA_gran_rgn"/>
    <property type="match status" value="1"/>
</dbReference>
<dbReference type="Proteomes" id="UP000531251">
    <property type="component" value="Unassembled WGS sequence"/>
</dbReference>
<evidence type="ECO:0000313" key="1">
    <source>
        <dbReference type="EMBL" id="NJB99036.1"/>
    </source>
</evidence>
<comment type="caution">
    <text evidence="1">The sequence shown here is derived from an EMBL/GenBank/DDBJ whole genome shotgun (WGS) entry which is preliminary data.</text>
</comment>
<dbReference type="RefSeq" id="WP_206431061.1">
    <property type="nucleotide sequence ID" value="NZ_BAAADY010000015.1"/>
</dbReference>
<name>A0A7X5Y405_9SPHN</name>
<proteinExistence type="predicted"/>
<keyword evidence="2" id="KW-1185">Reference proteome</keyword>
<organism evidence="1 2">
    <name type="scientific">Sphingomonas trueperi</name>
    <dbReference type="NCBI Taxonomy" id="53317"/>
    <lineage>
        <taxon>Bacteria</taxon>
        <taxon>Pseudomonadati</taxon>
        <taxon>Pseudomonadota</taxon>
        <taxon>Alphaproteobacteria</taxon>
        <taxon>Sphingomonadales</taxon>
        <taxon>Sphingomonadaceae</taxon>
        <taxon>Sphingomonas</taxon>
    </lineage>
</organism>